<feature type="domain" description="Carrier" evidence="4">
    <location>
        <begin position="1961"/>
        <end position="2036"/>
    </location>
</feature>
<dbReference type="CDD" id="cd19531">
    <property type="entry name" value="LCL_NRPS-like"/>
    <property type="match status" value="3"/>
</dbReference>
<dbReference type="Pfam" id="PF00550">
    <property type="entry name" value="PP-binding"/>
    <property type="match status" value="3"/>
</dbReference>
<dbReference type="SUPFAM" id="SSF47336">
    <property type="entry name" value="ACP-like"/>
    <property type="match status" value="3"/>
</dbReference>
<comment type="cofactor">
    <cofactor evidence="1">
        <name>pantetheine 4'-phosphate</name>
        <dbReference type="ChEBI" id="CHEBI:47942"/>
    </cofactor>
</comment>
<dbReference type="InterPro" id="IPR020845">
    <property type="entry name" value="AMP-binding_CS"/>
</dbReference>
<feature type="domain" description="Carrier" evidence="4">
    <location>
        <begin position="2985"/>
        <end position="3060"/>
    </location>
</feature>
<dbReference type="GO" id="GO:0043041">
    <property type="term" value="P:amino acid activation for nonribosomal peptide biosynthetic process"/>
    <property type="evidence" value="ECO:0007669"/>
    <property type="project" value="TreeGrafter"/>
</dbReference>
<dbReference type="Pfam" id="PF00668">
    <property type="entry name" value="Condensation"/>
    <property type="match status" value="3"/>
</dbReference>
<proteinExistence type="predicted"/>
<dbReference type="PROSITE" id="PS00455">
    <property type="entry name" value="AMP_BINDING"/>
    <property type="match status" value="2"/>
</dbReference>
<evidence type="ECO:0000259" key="4">
    <source>
        <dbReference type="PROSITE" id="PS50075"/>
    </source>
</evidence>
<dbReference type="NCBIfam" id="NF003417">
    <property type="entry name" value="PRK04813.1"/>
    <property type="match status" value="3"/>
</dbReference>
<dbReference type="Gene3D" id="1.10.1200.10">
    <property type="entry name" value="ACP-like"/>
    <property type="match status" value="3"/>
</dbReference>
<dbReference type="InterPro" id="IPR010071">
    <property type="entry name" value="AA_adenyl_dom"/>
</dbReference>
<dbReference type="InterPro" id="IPR023213">
    <property type="entry name" value="CAT-like_dom_sf"/>
</dbReference>
<dbReference type="FunFam" id="1.10.1200.10:FF:000005">
    <property type="entry name" value="Nonribosomal peptide synthetase 1"/>
    <property type="match status" value="2"/>
</dbReference>
<dbReference type="GO" id="GO:0003824">
    <property type="term" value="F:catalytic activity"/>
    <property type="evidence" value="ECO:0007669"/>
    <property type="project" value="InterPro"/>
</dbReference>
<dbReference type="Gene3D" id="3.40.50.980">
    <property type="match status" value="4"/>
</dbReference>
<evidence type="ECO:0000256" key="3">
    <source>
        <dbReference type="ARBA" id="ARBA00022553"/>
    </source>
</evidence>
<dbReference type="GO" id="GO:0044550">
    <property type="term" value="P:secondary metabolite biosynthetic process"/>
    <property type="evidence" value="ECO:0007669"/>
    <property type="project" value="TreeGrafter"/>
</dbReference>
<dbReference type="GO" id="GO:0031177">
    <property type="term" value="F:phosphopantetheine binding"/>
    <property type="evidence" value="ECO:0007669"/>
    <property type="project" value="InterPro"/>
</dbReference>
<organism evidence="5 6">
    <name type="scientific">Bradyrhizobium jicamae</name>
    <dbReference type="NCBI Taxonomy" id="280332"/>
    <lineage>
        <taxon>Bacteria</taxon>
        <taxon>Pseudomonadati</taxon>
        <taxon>Pseudomonadota</taxon>
        <taxon>Alphaproteobacteria</taxon>
        <taxon>Hyphomicrobiales</taxon>
        <taxon>Nitrobacteraceae</taxon>
        <taxon>Bradyrhizobium</taxon>
    </lineage>
</organism>
<dbReference type="InterPro" id="IPR045851">
    <property type="entry name" value="AMP-bd_C_sf"/>
</dbReference>
<evidence type="ECO:0000313" key="5">
    <source>
        <dbReference type="EMBL" id="KRQ92931.1"/>
    </source>
</evidence>
<dbReference type="Gene3D" id="3.30.559.10">
    <property type="entry name" value="Chloramphenicol acetyltransferase-like domain"/>
    <property type="match status" value="3"/>
</dbReference>
<keyword evidence="3" id="KW-0597">Phosphoprotein</keyword>
<dbReference type="InterPro" id="IPR025110">
    <property type="entry name" value="AMP-bd_C"/>
</dbReference>
<keyword evidence="2" id="KW-0596">Phosphopantetheine</keyword>
<dbReference type="Gene3D" id="2.30.38.10">
    <property type="entry name" value="Luciferase, Domain 3"/>
    <property type="match status" value="2"/>
</dbReference>
<dbReference type="InterPro" id="IPR042099">
    <property type="entry name" value="ANL_N_sf"/>
</dbReference>
<dbReference type="EMBL" id="LLXZ01000231">
    <property type="protein sequence ID" value="KRQ92931.1"/>
    <property type="molecule type" value="Genomic_DNA"/>
</dbReference>
<dbReference type="SMART" id="SM00823">
    <property type="entry name" value="PKS_PP"/>
    <property type="match status" value="3"/>
</dbReference>
<evidence type="ECO:0000313" key="6">
    <source>
        <dbReference type="Proteomes" id="UP000050863"/>
    </source>
</evidence>
<dbReference type="CDD" id="cd05930">
    <property type="entry name" value="A_NRPS"/>
    <property type="match status" value="1"/>
</dbReference>
<dbReference type="InterPro" id="IPR001242">
    <property type="entry name" value="Condensation_dom"/>
</dbReference>
<dbReference type="PANTHER" id="PTHR45527">
    <property type="entry name" value="NONRIBOSOMAL PEPTIDE SYNTHETASE"/>
    <property type="match status" value="1"/>
</dbReference>
<name>A0A0R3KBQ8_9BRAD</name>
<reference evidence="5 6" key="1">
    <citation type="submission" date="2014-03" db="EMBL/GenBank/DDBJ databases">
        <title>Bradyrhizobium valentinum sp. nov., isolated from effective nodules of Lupinus mariae-josephae, a lupine endemic of basic-lime soils in Eastern Spain.</title>
        <authorList>
            <person name="Duran D."/>
            <person name="Rey L."/>
            <person name="Navarro A."/>
            <person name="Busquets A."/>
            <person name="Imperial J."/>
            <person name="Ruiz-Argueso T."/>
        </authorList>
    </citation>
    <scope>NUCLEOTIDE SEQUENCE [LARGE SCALE GENOMIC DNA]</scope>
    <source>
        <strain evidence="5 6">PAC68</strain>
    </source>
</reference>
<dbReference type="Pfam" id="PF13193">
    <property type="entry name" value="AMP-binding_C"/>
    <property type="match status" value="1"/>
</dbReference>
<sequence>MYVLNRLSPEGTAYNVPIALRLEGPLDVRQLRRALAALVARHASLRTAFTVVGDAVVQKIRPSVRVALPVLVAGDKGDVERIKSAFVRPFDLHRAPLLRACLIRMAHAEHVLLIDLHHIICDGLSVDVLSQDLGRLYGGQRLDPPAAEYAEFAEWQRQFACTAQAKAQEAYWLALLADPPELSLPTDAARTAVYSYAGARIFTRPSAELVVELRGLAARGRASMYMVLLAAYCILLGRYAGQEDVVLGTLVAGRQEERFRDVVGLFVNTLVLRSWPKGELAFIDYLKEVRGGCLSAFENQDFQFEELVDRIAPARNLARNPLFDTMFCALTQQPTVGRYGAVEFSRYELDYHIAKFDLSLTVIEEQDGGLVLEFEYRTDLFRRDTIQRMFDHYLNILARVTADPRVKLSEIDMLTADEYRLTPPARWQTGETNVLDLFLTQVGAAPAACAISSSAGDLSYGELHRRSSALALRLQRDGIGPGDLVAVAASPSADMLVALFAILKCRAAFLPIDPATPAERFERICADSGVALLLTDGEADWPACPGVIVMRLGGEIEHSGHAPLPPAQIRPEDLAYVLYTSGSTGTPKGVMISHAALANYVTCATVTYEAGRGTPFALHSPLWVDLTITSLFVPLTSGGCCVVYRCTDALGLTRAIVQDDRVELLKVTPSHLALLLEVLRDCDRVPKSLRKIIVGGEDFKTSLAAEIDAGFHGRVEQFNEYGPTEATVGCTIHRYDPVDKTLSVPIGRAIDNTSVFVLDGHGTRVPVGVTGELYIAGLCLANGYLNDPERTGQRFVTRRIGADVIRMYRTGDLARLAPDGTLHYLGRNDDQVKIRGYRIELGEVEAHVRRLAGVTATVVTTWRDGAGDARLCAYVVMDNHASAADLRAQLAQQLPAHMLPAWFVPLLALPLARGGKVDKKALPDPRELALSGYPYAPPRSPTELAMARIWEQVLGLERVGIDDNFFELGGQSLKATIMVAMIERELRVKLELRDVFAHPVIRELAELLAPSGEALSADIKPLGAQPHYPASSAQKRLWILNQMAPDDVQYNVPWAIAVKGSFDRARWHRAFAALVARHEALRTSFALIEDEIVQIVHSRVNFAFEPLSADRLPTAAQAMARFVRPFDLASAPLIRAAVLADAPDDHTIVVDLHHIVSDGISLEIILEDLVAAYRGEPIETASVQYKEYAVWQRVNAGSAATRAQREHWKQVFAGELPVLNLPADFARHSVQSFAGDLVKFRLDAPMTERLRTINRRCGTTMHMLLLAAYTVLLAKYAGQDDIVVGTPVAGRNHAALQRIVGMFVNTLALRNQPRDELPFAEFLARVRSRALEAYANQDYQFDELVEQLAVERNLSRNPLFDTVFTMVTRERRSFEVDGVRIEPLDFDLMISKFDLTLLAAERDGGIDFELEYCTQLFRRGTMERLAAHYRHILEQISADPNCRIANLDLLTAAERHQLLLDFNATSHAYPAEQTIHGLIEAQARRTPDHPAIVFKGAALTYREMDRRANQMARRLAARGAAAGQTVAIIAGPCTGMIVGVLGILKAGCAYLPIDRDCPPDRAAAMMSDSRTGVVVTAGGAEWRDTARPVIDLEAPDAYHGDDSALDAPVGPHDPAYVIYTSGSSGTPKGVLIEHHSVNNLCTWHNETFAVTAADRAAKFARFGFDASVWEIFPYLQTGAELHVIDEDVRLDLPRLNRYFENNAITVSFLPTQICELFGELKNTSLRILLTGGDRLRRFRPTGYCVVNNYGPTESCVVTTSAMVTETSERIPIGRPIFNTRAYVLGRADVLVPIGVPGELCISGAGLARGYVGDDARTAEKFVANPFEPGSPMYRTGDLVRWLPDGSLEFVGRTDNQIKVRGCRIEPREIEGAILAYEAVKDAVVVTRDDRDGNKHLCACVVWQAQQDPAGLREHLAKRLPDYMLPAQVFAVESIPLNKRGKIDLSRLPALDSSHVGGAVVMPRTDIERRLAKIWCGVLEREHVGVDDNFFEIGGDSLQATIMLAKANKEFAADLALGVVFDHRTVASLARCFENIAAHAGPSLKPAPPSLHYPTTPTQALLHSVCNSRRGVEYNLPFAFRLRGELDPARLETAFRQLTTRHEAFRTSFRMVAGRLRLQVVPNVELALERLPECDEQDLEEVVRDFIRPFDLATAPLIRVALMPLRGGDHVLIIDVHHLVSDGTSMGLMYKEIAALYSGAQLALPAATFKDFAAWLDGHLKSDKVRAHEKYWVDVFADAPPPLRLDTDYPRPEQFSFAGGRLRFEVDQQTHADLKTLCARHGVTLYMLLLAAYDVLLSKYSGAEDVIVGVPTSGRYQADVQDVIGMFVSTHATRSRPRCELRFDEFLEDVKAGVLGTLEHQEYPLWNLMVSQMLRRGGKPLFTTIFVVQDQTFVAMQVPGVTVEVMDAGYHVSKFDLTLGALESTSGIEFEIEYSTELFRRSTMCSLADRYLHILEQIVADPAMRLGDIALATDGERRQVLEMFNPPSLAADDDPTVLHLFEHWAQVAPQRVAALCGGTQANFGELDRRANRLARYLARAGVQSGHRVAIMARPSFEMIVAILAAWKVSAAYVPVGCDWPEQRLAFVLADSGAALLLGDARSRRSSCAVPFVDIAGADALETDASSPDRRPDGAALALVEYVADRDGVLRGVMIDQRSLRERCRWYVDCFAVAPDDRGVKYGDLAGGASSLELWPFLGAGAAVAMLPDETARDGRLLDDFLRRIGPTHAWLPAPLCERLSRFENETLRFVQTYGGHVHAVRLGKYEVVRCAGAAETTVLATCLPVRGAGAGNNIGKPAGLSQIRILGHDGGLLPVGVSGELCVAGSGVAAGYWNDAETTSRRFVACPYAAPGRMFRTGQLARWLVDGTIALTGPLVEASIDGHRVSLPEIERLLRSNGAIDDAAVVFDDRDPLHERLVALIVVRGTVPAPVPSFVQAVKHHLAQWLPPAMIPATYMQVGAIPRDLEGRVQHEQLPRPEPAPEPTAVSSPLVAAEVTEIVKDVLGLETISPDEDLSALGMTSLAAARLTTRIYSSFGTAPELCRIRSAPTISAISNALEASGTAS</sequence>
<dbReference type="SUPFAM" id="SSF56801">
    <property type="entry name" value="Acetyl-CoA synthetase-like"/>
    <property type="match status" value="3"/>
</dbReference>
<dbReference type="NCBIfam" id="TIGR01733">
    <property type="entry name" value="AA-adenyl-dom"/>
    <property type="match status" value="2"/>
</dbReference>
<gene>
    <name evidence="5" type="ORF">CQ12_30415</name>
</gene>
<accession>A0A0R3KBQ8</accession>
<dbReference type="STRING" id="280332.CQ12_30415"/>
<dbReference type="Pfam" id="PF00501">
    <property type="entry name" value="AMP-binding"/>
    <property type="match status" value="3"/>
</dbReference>
<dbReference type="InterPro" id="IPR009081">
    <property type="entry name" value="PP-bd_ACP"/>
</dbReference>
<dbReference type="PANTHER" id="PTHR45527:SF1">
    <property type="entry name" value="FATTY ACID SYNTHASE"/>
    <property type="match status" value="1"/>
</dbReference>
<dbReference type="FunFam" id="3.40.50.980:FF:000001">
    <property type="entry name" value="Non-ribosomal peptide synthetase"/>
    <property type="match status" value="1"/>
</dbReference>
<dbReference type="PROSITE" id="PS50075">
    <property type="entry name" value="CARRIER"/>
    <property type="match status" value="3"/>
</dbReference>
<evidence type="ECO:0000256" key="2">
    <source>
        <dbReference type="ARBA" id="ARBA00022450"/>
    </source>
</evidence>
<dbReference type="InterPro" id="IPR000873">
    <property type="entry name" value="AMP-dep_synth/lig_dom"/>
</dbReference>
<dbReference type="Proteomes" id="UP000050863">
    <property type="component" value="Unassembled WGS sequence"/>
</dbReference>
<dbReference type="Gene3D" id="3.40.50.12780">
    <property type="entry name" value="N-terminal domain of ligase-like"/>
    <property type="match status" value="1"/>
</dbReference>
<dbReference type="InterPro" id="IPR036736">
    <property type="entry name" value="ACP-like_sf"/>
</dbReference>
<dbReference type="Gene3D" id="3.30.559.30">
    <property type="entry name" value="Nonribosomal peptide synthetase, condensation domain"/>
    <property type="match status" value="3"/>
</dbReference>
<feature type="domain" description="Carrier" evidence="4">
    <location>
        <begin position="937"/>
        <end position="1012"/>
    </location>
</feature>
<dbReference type="GO" id="GO:0005737">
    <property type="term" value="C:cytoplasm"/>
    <property type="evidence" value="ECO:0007669"/>
    <property type="project" value="TreeGrafter"/>
</dbReference>
<dbReference type="FunFam" id="2.30.38.10:FF:000001">
    <property type="entry name" value="Non-ribosomal peptide synthetase PvdI"/>
    <property type="match status" value="1"/>
</dbReference>
<dbReference type="SUPFAM" id="SSF52777">
    <property type="entry name" value="CoA-dependent acyltransferases"/>
    <property type="match status" value="6"/>
</dbReference>
<protein>
    <recommendedName>
        <fullName evidence="4">Carrier domain-containing protein</fullName>
    </recommendedName>
</protein>
<evidence type="ECO:0000256" key="1">
    <source>
        <dbReference type="ARBA" id="ARBA00001957"/>
    </source>
</evidence>
<dbReference type="Gene3D" id="3.30.300.30">
    <property type="match status" value="3"/>
</dbReference>
<keyword evidence="6" id="KW-1185">Reference proteome</keyword>
<dbReference type="InterPro" id="IPR020806">
    <property type="entry name" value="PKS_PP-bd"/>
</dbReference>
<comment type="caution">
    <text evidence="5">The sequence shown here is derived from an EMBL/GenBank/DDBJ whole genome shotgun (WGS) entry which is preliminary data.</text>
</comment>